<gene>
    <name evidence="1" type="ORF">Pla52n_51080</name>
</gene>
<evidence type="ECO:0000313" key="2">
    <source>
        <dbReference type="Proteomes" id="UP000320176"/>
    </source>
</evidence>
<comment type="caution">
    <text evidence="1">The sequence shown here is derived from an EMBL/GenBank/DDBJ whole genome shotgun (WGS) entry which is preliminary data.</text>
</comment>
<name>A0A5C6AHT2_9BACT</name>
<organism evidence="1 2">
    <name type="scientific">Stieleria varia</name>
    <dbReference type="NCBI Taxonomy" id="2528005"/>
    <lineage>
        <taxon>Bacteria</taxon>
        <taxon>Pseudomonadati</taxon>
        <taxon>Planctomycetota</taxon>
        <taxon>Planctomycetia</taxon>
        <taxon>Pirellulales</taxon>
        <taxon>Pirellulaceae</taxon>
        <taxon>Stieleria</taxon>
    </lineage>
</organism>
<evidence type="ECO:0000313" key="1">
    <source>
        <dbReference type="EMBL" id="TWT98591.1"/>
    </source>
</evidence>
<dbReference type="Proteomes" id="UP000320176">
    <property type="component" value="Unassembled WGS sequence"/>
</dbReference>
<protein>
    <submittedName>
        <fullName evidence="1">Uncharacterized protein</fullName>
    </submittedName>
</protein>
<keyword evidence="2" id="KW-1185">Reference proteome</keyword>
<dbReference type="AlphaFoldDB" id="A0A5C6AHT2"/>
<sequence>MRIADRNNRTSGAREKLDHVTCMQPLCSGITRTVNEASTAADQCNQLGSVSPVVQVPDHPENESALAFLSDAVRSRGNSVVDEVTSPARRDS</sequence>
<reference evidence="1 2" key="1">
    <citation type="submission" date="2019-02" db="EMBL/GenBank/DDBJ databases">
        <title>Deep-cultivation of Planctomycetes and their phenomic and genomic characterization uncovers novel biology.</title>
        <authorList>
            <person name="Wiegand S."/>
            <person name="Jogler M."/>
            <person name="Boedeker C."/>
            <person name="Pinto D."/>
            <person name="Vollmers J."/>
            <person name="Rivas-Marin E."/>
            <person name="Kohn T."/>
            <person name="Peeters S.H."/>
            <person name="Heuer A."/>
            <person name="Rast P."/>
            <person name="Oberbeckmann S."/>
            <person name="Bunk B."/>
            <person name="Jeske O."/>
            <person name="Meyerdierks A."/>
            <person name="Storesund J.E."/>
            <person name="Kallscheuer N."/>
            <person name="Luecker S."/>
            <person name="Lage O.M."/>
            <person name="Pohl T."/>
            <person name="Merkel B.J."/>
            <person name="Hornburger P."/>
            <person name="Mueller R.-W."/>
            <person name="Bruemmer F."/>
            <person name="Labrenz M."/>
            <person name="Spormann A.M."/>
            <person name="Op Den Camp H."/>
            <person name="Overmann J."/>
            <person name="Amann R."/>
            <person name="Jetten M.S.M."/>
            <person name="Mascher T."/>
            <person name="Medema M.H."/>
            <person name="Devos D.P."/>
            <person name="Kaster A.-K."/>
            <person name="Ovreas L."/>
            <person name="Rohde M."/>
            <person name="Galperin M.Y."/>
            <person name="Jogler C."/>
        </authorList>
    </citation>
    <scope>NUCLEOTIDE SEQUENCE [LARGE SCALE GENOMIC DNA]</scope>
    <source>
        <strain evidence="1 2">Pla52n</strain>
    </source>
</reference>
<accession>A0A5C6AHT2</accession>
<dbReference type="EMBL" id="SJPN01000006">
    <property type="protein sequence ID" value="TWT98591.1"/>
    <property type="molecule type" value="Genomic_DNA"/>
</dbReference>
<proteinExistence type="predicted"/>